<reference evidence="1 2" key="1">
    <citation type="submission" date="2024-04" db="EMBL/GenBank/DDBJ databases">
        <authorList>
            <person name="Fracassetti M."/>
        </authorList>
    </citation>
    <scope>NUCLEOTIDE SEQUENCE [LARGE SCALE GENOMIC DNA]</scope>
</reference>
<dbReference type="EMBL" id="OZ034818">
    <property type="protein sequence ID" value="CAL1388836.1"/>
    <property type="molecule type" value="Genomic_DNA"/>
</dbReference>
<keyword evidence="2" id="KW-1185">Reference proteome</keyword>
<gene>
    <name evidence="1" type="ORF">LTRI10_LOCUS29737</name>
</gene>
<sequence length="412" mass="47860">MSKPNLRHQYVQDLRRGPYQDCFKNVLACKFGQHHYWSKRELETLNCYEHLSPVVTNRYWRRLLSIREKVYHELVLEFYTNFEHVATDNWKDDEAVQFRLGGVPRSMSYDELANALGLNLVNDRNYLTESAEPAVVDFWRLYFSLARPRQLPLKSGKTKASTLQLNNRILHHMLAKSYTPASDSASAITKRSLYFIQSMRQRDHPLHLGSMVATTFEKSASELKKLHCSPLITRLADHFQISLQGCTEQEEATPFGRFTINKMQLLREERGVMWIKGFPQPQIPAEVQPEVPEGAADEEVHPEDVDDTAAARPTTFEYGGGSSSVPGQDYFSQQFEQLRLQNQQLYDCQMQFQQQYSAHHAEYQTRMAVYDERLDRMETQQGIALARIEREQARARRMQEVQGHLLQLLPGE</sequence>
<proteinExistence type="predicted"/>
<dbReference type="AlphaFoldDB" id="A0AAV2ES77"/>
<evidence type="ECO:0000313" key="1">
    <source>
        <dbReference type="EMBL" id="CAL1388836.1"/>
    </source>
</evidence>
<organism evidence="1 2">
    <name type="scientific">Linum trigynum</name>
    <dbReference type="NCBI Taxonomy" id="586398"/>
    <lineage>
        <taxon>Eukaryota</taxon>
        <taxon>Viridiplantae</taxon>
        <taxon>Streptophyta</taxon>
        <taxon>Embryophyta</taxon>
        <taxon>Tracheophyta</taxon>
        <taxon>Spermatophyta</taxon>
        <taxon>Magnoliopsida</taxon>
        <taxon>eudicotyledons</taxon>
        <taxon>Gunneridae</taxon>
        <taxon>Pentapetalae</taxon>
        <taxon>rosids</taxon>
        <taxon>fabids</taxon>
        <taxon>Malpighiales</taxon>
        <taxon>Linaceae</taxon>
        <taxon>Linum</taxon>
    </lineage>
</organism>
<evidence type="ECO:0000313" key="2">
    <source>
        <dbReference type="Proteomes" id="UP001497516"/>
    </source>
</evidence>
<protein>
    <submittedName>
        <fullName evidence="1">Uncharacterized protein</fullName>
    </submittedName>
</protein>
<dbReference type="Proteomes" id="UP001497516">
    <property type="component" value="Chromosome 5"/>
</dbReference>
<name>A0AAV2ES77_9ROSI</name>
<accession>A0AAV2ES77</accession>